<evidence type="ECO:0000259" key="7">
    <source>
        <dbReference type="Pfam" id="PF04084"/>
    </source>
</evidence>
<evidence type="ECO:0000256" key="2">
    <source>
        <dbReference type="ARBA" id="ARBA00007421"/>
    </source>
</evidence>
<dbReference type="RefSeq" id="XP_018285462.1">
    <property type="nucleotide sequence ID" value="XM_018428624.1"/>
</dbReference>
<dbReference type="InterPro" id="IPR056773">
    <property type="entry name" value="WHD_ORC2"/>
</dbReference>
<sequence length="369" mass="41666">MDIEEEDDEDDEDSGGRLRSKQDNSEAGYDRYFQDLQTSAKTSNNTLSKLAVLNPKEFNDILASAPKKHDIEIKRLLNAHRSYFSQWVFELHSGFNLIFYGYGSKRRLLNDFAQSSLSNGPLIVINGFFPSINIKDILLKITSGALNITCSTGQVLEHAAVICDYFSDDEREFDHLYLVIHNLDGANLRNERAQTVLSMLANSPNIHLIASVDHINAGLLWDNVKASRFNWIWHDGTTYDDYLVETSFENSLLMRSGEMGGVRGVQYVLTSLTSNGRGVFRVLAEHQLVEMEMSSSDGSDNSALGLPYNKYYQLCREGFYVSSDASLRSQLTEFKDHKIIHTKRLPDGTEVFYIPLDKATLTSIVENMA</sequence>
<comment type="similarity">
    <text evidence="2 5">Belongs to the ORC2 family.</text>
</comment>
<comment type="function">
    <text evidence="5">Component of the origin recognition complex (ORC) that binds origins of replication. DNA-binding is ATP-dependent. ORC is required to assemble the pre-replication complex necessary to initiate DNA replication.</text>
</comment>
<feature type="domain" description="Origin recognition complex subunit 2 winged-helix" evidence="8">
    <location>
        <begin position="300"/>
        <end position="359"/>
    </location>
</feature>
<feature type="region of interest" description="Disordered" evidence="6">
    <location>
        <begin position="1"/>
        <end position="28"/>
    </location>
</feature>
<dbReference type="OrthoDB" id="346673at2759"/>
<dbReference type="InParanoid" id="A0A162TBR5"/>
<proteinExistence type="inferred from homology"/>
<dbReference type="Proteomes" id="UP000077315">
    <property type="component" value="Unassembled WGS sequence"/>
</dbReference>
<feature type="domain" description="Origin recognition complex subunit 2 RecA-like" evidence="7">
    <location>
        <begin position="72"/>
        <end position="235"/>
    </location>
</feature>
<protein>
    <recommendedName>
        <fullName evidence="5">Origin recognition complex subunit 2</fullName>
    </recommendedName>
</protein>
<accession>A0A162TBR5</accession>
<keyword evidence="3 5" id="KW-0235">DNA replication</keyword>
<dbReference type="PANTHER" id="PTHR14052:SF0">
    <property type="entry name" value="ORIGIN RECOGNITION COMPLEX SUBUNIT 2"/>
    <property type="match status" value="1"/>
</dbReference>
<dbReference type="InterPro" id="IPR007220">
    <property type="entry name" value="ORC2"/>
</dbReference>
<evidence type="ECO:0000256" key="3">
    <source>
        <dbReference type="ARBA" id="ARBA00022705"/>
    </source>
</evidence>
<organism evidence="9 10">
    <name type="scientific">Phycomyces blakesleeanus (strain ATCC 8743b / DSM 1359 / FGSC 10004 / NBRC 33097 / NRRL 1555)</name>
    <dbReference type="NCBI Taxonomy" id="763407"/>
    <lineage>
        <taxon>Eukaryota</taxon>
        <taxon>Fungi</taxon>
        <taxon>Fungi incertae sedis</taxon>
        <taxon>Mucoromycota</taxon>
        <taxon>Mucoromycotina</taxon>
        <taxon>Mucoromycetes</taxon>
        <taxon>Mucorales</taxon>
        <taxon>Phycomycetaceae</taxon>
        <taxon>Phycomyces</taxon>
    </lineage>
</organism>
<name>A0A162TBR5_PHYB8</name>
<dbReference type="Pfam" id="PF24882">
    <property type="entry name" value="WHD_ORC2"/>
    <property type="match status" value="1"/>
</dbReference>
<dbReference type="GeneID" id="28989530"/>
<gene>
    <name evidence="9" type="ORF">PHYBLDRAFT_118265</name>
</gene>
<reference evidence="10" key="1">
    <citation type="submission" date="2015-06" db="EMBL/GenBank/DDBJ databases">
        <title>Expansion of signal transduction pathways in fungi by whole-genome duplication.</title>
        <authorList>
            <consortium name="DOE Joint Genome Institute"/>
            <person name="Corrochano L.M."/>
            <person name="Kuo A."/>
            <person name="Marcet-Houben M."/>
            <person name="Polaino S."/>
            <person name="Salamov A."/>
            <person name="Villalobos J.M."/>
            <person name="Alvarez M.I."/>
            <person name="Avalos J."/>
            <person name="Benito E.P."/>
            <person name="Benoit I."/>
            <person name="Burger G."/>
            <person name="Camino L.P."/>
            <person name="Canovas D."/>
            <person name="Cerda-Olmedo E."/>
            <person name="Cheng J.-F."/>
            <person name="Dominguez A."/>
            <person name="Elias M."/>
            <person name="Eslava A.P."/>
            <person name="Glaser F."/>
            <person name="Grimwood J."/>
            <person name="Gutierrez G."/>
            <person name="Heitman J."/>
            <person name="Henrissat B."/>
            <person name="Iturriaga E.A."/>
            <person name="Lang B.F."/>
            <person name="Lavin J.L."/>
            <person name="Lee S."/>
            <person name="Li W."/>
            <person name="Lindquist E."/>
            <person name="Lopez-Garcia S."/>
            <person name="Luque E.M."/>
            <person name="Marcos A.T."/>
            <person name="Martin J."/>
            <person name="McCluskey K."/>
            <person name="Medina H.R."/>
            <person name="Miralles-Duran A."/>
            <person name="Miyazaki A."/>
            <person name="Munoz-Torres E."/>
            <person name="Oguiza J.A."/>
            <person name="Ohm R."/>
            <person name="Olmedo M."/>
            <person name="Orejas M."/>
            <person name="Ortiz-Castellanos L."/>
            <person name="Pisabarro A.G."/>
            <person name="Rodriguez-Romero J."/>
            <person name="Ruiz-Herrera J."/>
            <person name="Ruiz-Vazquez R."/>
            <person name="Sanz C."/>
            <person name="Schackwitz W."/>
            <person name="Schmutz J."/>
            <person name="Shahriari M."/>
            <person name="Shelest E."/>
            <person name="Silva-Franco F."/>
            <person name="Soanes D."/>
            <person name="Syed K."/>
            <person name="Tagua V.G."/>
            <person name="Talbot N.J."/>
            <person name="Thon M."/>
            <person name="De vries R.P."/>
            <person name="Wiebenga A."/>
            <person name="Yadav J.S."/>
            <person name="Braun E.L."/>
            <person name="Baker S."/>
            <person name="Garre V."/>
            <person name="Horwitz B."/>
            <person name="Torres-Martinez S."/>
            <person name="Idnurm A."/>
            <person name="Herrera-Estrella A."/>
            <person name="Gabaldon T."/>
            <person name="Grigoriev I.V."/>
        </authorList>
    </citation>
    <scope>NUCLEOTIDE SEQUENCE [LARGE SCALE GENOMIC DNA]</scope>
    <source>
        <strain evidence="10">NRRL 1555(-)</strain>
    </source>
</reference>
<evidence type="ECO:0000256" key="6">
    <source>
        <dbReference type="SAM" id="MobiDB-lite"/>
    </source>
</evidence>
<keyword evidence="4 5" id="KW-0539">Nucleus</keyword>
<dbReference type="FunCoup" id="A0A162TBR5">
    <property type="interactions" value="1154"/>
</dbReference>
<feature type="compositionally biased region" description="Acidic residues" evidence="6">
    <location>
        <begin position="1"/>
        <end position="13"/>
    </location>
</feature>
<evidence type="ECO:0000256" key="4">
    <source>
        <dbReference type="ARBA" id="ARBA00023242"/>
    </source>
</evidence>
<dbReference type="PANTHER" id="PTHR14052">
    <property type="entry name" value="ORIGIN RECOGNITION COMPLEX SUBUNIT 2"/>
    <property type="match status" value="1"/>
</dbReference>
<dbReference type="GO" id="GO:0005664">
    <property type="term" value="C:nuclear origin of replication recognition complex"/>
    <property type="evidence" value="ECO:0007669"/>
    <property type="project" value="UniProtKB-UniRule"/>
</dbReference>
<comment type="subunit">
    <text evidence="5">Component of the origin recognition complex (ORC).</text>
</comment>
<evidence type="ECO:0000256" key="1">
    <source>
        <dbReference type="ARBA" id="ARBA00004123"/>
    </source>
</evidence>
<keyword evidence="10" id="KW-1185">Reference proteome</keyword>
<dbReference type="InterPro" id="IPR056772">
    <property type="entry name" value="RecA-like_ORC2"/>
</dbReference>
<dbReference type="GO" id="GO:0006260">
    <property type="term" value="P:DNA replication"/>
    <property type="evidence" value="ECO:0007669"/>
    <property type="project" value="UniProtKB-UniRule"/>
</dbReference>
<dbReference type="GO" id="GO:0003688">
    <property type="term" value="F:DNA replication origin binding"/>
    <property type="evidence" value="ECO:0007669"/>
    <property type="project" value="UniProtKB-UniRule"/>
</dbReference>
<evidence type="ECO:0000313" key="10">
    <source>
        <dbReference type="Proteomes" id="UP000077315"/>
    </source>
</evidence>
<dbReference type="STRING" id="763407.A0A162TBR5"/>
<comment type="subcellular location">
    <subcellularLocation>
        <location evidence="1 5">Nucleus</location>
    </subcellularLocation>
</comment>
<evidence type="ECO:0000259" key="8">
    <source>
        <dbReference type="Pfam" id="PF24882"/>
    </source>
</evidence>
<dbReference type="Pfam" id="PF04084">
    <property type="entry name" value="RecA-like_ORC2"/>
    <property type="match status" value="1"/>
</dbReference>
<dbReference type="EMBL" id="KV440999">
    <property type="protein sequence ID" value="OAD67422.1"/>
    <property type="molecule type" value="Genomic_DNA"/>
</dbReference>
<evidence type="ECO:0000256" key="5">
    <source>
        <dbReference type="RuleBase" id="RU368084"/>
    </source>
</evidence>
<feature type="compositionally biased region" description="Basic and acidic residues" evidence="6">
    <location>
        <begin position="14"/>
        <end position="28"/>
    </location>
</feature>
<evidence type="ECO:0000313" key="9">
    <source>
        <dbReference type="EMBL" id="OAD67422.1"/>
    </source>
</evidence>
<dbReference type="AlphaFoldDB" id="A0A162TBR5"/>
<dbReference type="VEuPathDB" id="FungiDB:PHYBLDRAFT_118265"/>